<dbReference type="PATRIC" id="fig|1352357.3.peg.1217"/>
<sequence>MGFCNIINLYALMSCNVFIPLEYLPNIGQLWLVGSNQSFSRD</sequence>
<proteinExistence type="predicted"/>
<gene>
    <name evidence="1" type="ORF">HPSA50_1247</name>
</gene>
<evidence type="ECO:0000313" key="2">
    <source>
        <dbReference type="Proteomes" id="UP000015816"/>
    </source>
</evidence>
<evidence type="ECO:0000313" key="1">
    <source>
        <dbReference type="EMBL" id="EQD88926.1"/>
    </source>
</evidence>
<dbReference type="AlphaFoldDB" id="T2S881"/>
<dbReference type="Proteomes" id="UP000015816">
    <property type="component" value="Unassembled WGS sequence"/>
</dbReference>
<reference evidence="1 2" key="1">
    <citation type="journal article" date="2013" name="Genome Announc.">
        <title>Genome Sequences of Three hpAfrica2 Strains of Helicobacter pylori.</title>
        <authorList>
            <person name="Duncan S.S."/>
            <person name="Bertoli M.T."/>
            <person name="Kersulyte D."/>
            <person name="Valk P.L."/>
            <person name="Tamma S."/>
            <person name="Segal I."/>
            <person name="McClain M.S."/>
            <person name="Cover T.L."/>
            <person name="Berg D.E."/>
        </authorList>
    </citation>
    <scope>NUCLEOTIDE SEQUENCE [LARGE SCALE GENOMIC DNA]</scope>
    <source>
        <strain evidence="1 2">SouthAfrica50</strain>
    </source>
</reference>
<dbReference type="EMBL" id="AVNI01000002">
    <property type="protein sequence ID" value="EQD88926.1"/>
    <property type="molecule type" value="Genomic_DNA"/>
</dbReference>
<accession>T2S881</accession>
<organism evidence="1 2">
    <name type="scientific">Helicobacter pylori SouthAfrica50</name>
    <dbReference type="NCBI Taxonomy" id="1352357"/>
    <lineage>
        <taxon>Bacteria</taxon>
        <taxon>Pseudomonadati</taxon>
        <taxon>Campylobacterota</taxon>
        <taxon>Epsilonproteobacteria</taxon>
        <taxon>Campylobacterales</taxon>
        <taxon>Helicobacteraceae</taxon>
        <taxon>Helicobacter</taxon>
    </lineage>
</organism>
<name>T2S881_HELPX</name>
<protein>
    <submittedName>
        <fullName evidence="1">Uncharacterized protein</fullName>
    </submittedName>
</protein>
<comment type="caution">
    <text evidence="1">The sequence shown here is derived from an EMBL/GenBank/DDBJ whole genome shotgun (WGS) entry which is preliminary data.</text>
</comment>